<organism evidence="3 4">
    <name type="scientific">Coleophoma cylindrospora</name>
    <dbReference type="NCBI Taxonomy" id="1849047"/>
    <lineage>
        <taxon>Eukaryota</taxon>
        <taxon>Fungi</taxon>
        <taxon>Dikarya</taxon>
        <taxon>Ascomycota</taxon>
        <taxon>Pezizomycotina</taxon>
        <taxon>Leotiomycetes</taxon>
        <taxon>Helotiales</taxon>
        <taxon>Dermateaceae</taxon>
        <taxon>Coleophoma</taxon>
    </lineage>
</organism>
<dbReference type="CDD" id="cd05399">
    <property type="entry name" value="NT_Rel-Spo_like"/>
    <property type="match status" value="1"/>
</dbReference>
<dbReference type="SUPFAM" id="SSF52540">
    <property type="entry name" value="P-loop containing nucleoside triphosphate hydrolases"/>
    <property type="match status" value="1"/>
</dbReference>
<dbReference type="Pfam" id="PF04607">
    <property type="entry name" value="RelA_SpoT"/>
    <property type="match status" value="1"/>
</dbReference>
<keyword evidence="4" id="KW-1185">Reference proteome</keyword>
<dbReference type="Pfam" id="PF13374">
    <property type="entry name" value="TPR_10"/>
    <property type="match status" value="1"/>
</dbReference>
<dbReference type="InterPro" id="IPR007685">
    <property type="entry name" value="RelA_SpoT"/>
</dbReference>
<dbReference type="InterPro" id="IPR011990">
    <property type="entry name" value="TPR-like_helical_dom_sf"/>
</dbReference>
<evidence type="ECO:0000313" key="3">
    <source>
        <dbReference type="EMBL" id="RDW57476.1"/>
    </source>
</evidence>
<dbReference type="InterPro" id="IPR027417">
    <property type="entry name" value="P-loop_NTPase"/>
</dbReference>
<sequence length="970" mass="111132">MADRISQEVELFRQERELYDSIKDEIDKLCKEKLDEARVECIWESRVKTAESLDQKLRNCARENKPASISDITDLVGGRIVLLYFEDLKVVQELLLRNFHPVGEIIQHPQSEKNKTSESMRFRGYDGRHFRLKRRNAKQDTHPELVIEVQVIHITMWLLARVDHDTIYKQQGEVPEALKQSIEMIRGVANLCAEAFAQYEKVFAAQGSDEVTRQRIQRLDHQMHQASALQQYLSPAGRRSTGPDVGQVVSPIYNDSYCGSDLERSLIMILRTPIEVVNTKRQSSTEPHNEYWLVPRGVSSFFTGRSEVLQRLRTSLCPSLTSMNESRQRRFVIIGVGGAGKSEVCLRFAKENRNRFWGIFWIDASNDTTATNSFKTLAAECHIKNDSPDGVKHWLANSKQPWLLIIDNADDVNFDYSTYIPSGDMGAVLITSRNIHCKPYNNTGYELLDALDEEESTSLLFKTAEIDPDERVDLSQKAKEVARLLGYHALALTHAGAYIRNGICDLHEYADKFRTKYNELLRYEIKQNSPTHHTVYATFEISATKIMEASSSDQIAVDALELLKLLAFLHYNDVPELMLQRAWAKATLIQKRIRKDLDDKIEYLSPWHVSLLPDFMRPTRSEDSVRTSTRLAIDRLQSYSLLSFNKKRKTLSMHPLVHTWAKARLEREIRLASWTATSSVIALSIKDTGDEELLQHSDMFWPQLKPHLNSWFEIQTENDFHLEVSTSNFQVLFHFCWLFYGVRDDLRAESLAKLINSELNKNDQYMILNTAGFSKLEAQIYTCHGRYQNSIETLEKVFNLRDADLDPEHPDRLASQHELARAYMGVGKHQKAVEILEEVVTIIERVLDPEHPSRLACQHELARAYMGVGKHQKAVKILEEVVTIRKRVLDPEHPDRLASQHTLAGAYMGVGKHQKAVEILEEVVTIGERVLDPEHPHRLASQHELAVAKAPKSSGNLRRSGHDKRTSPGS</sequence>
<dbReference type="Gene3D" id="3.40.50.300">
    <property type="entry name" value="P-loop containing nucleotide triphosphate hydrolases"/>
    <property type="match status" value="1"/>
</dbReference>
<evidence type="ECO:0000313" key="4">
    <source>
        <dbReference type="Proteomes" id="UP000256645"/>
    </source>
</evidence>
<evidence type="ECO:0000256" key="1">
    <source>
        <dbReference type="SAM" id="MobiDB-lite"/>
    </source>
</evidence>
<dbReference type="InterPro" id="IPR043519">
    <property type="entry name" value="NT_sf"/>
</dbReference>
<proteinExistence type="predicted"/>
<gene>
    <name evidence="3" type="ORF">BP6252_13736</name>
</gene>
<dbReference type="Gene3D" id="1.25.40.10">
    <property type="entry name" value="Tetratricopeptide repeat domain"/>
    <property type="match status" value="1"/>
</dbReference>
<dbReference type="Pfam" id="PF13424">
    <property type="entry name" value="TPR_12"/>
    <property type="match status" value="1"/>
</dbReference>
<feature type="region of interest" description="Disordered" evidence="1">
    <location>
        <begin position="939"/>
        <end position="970"/>
    </location>
</feature>
<dbReference type="EMBL" id="PDLM01000020">
    <property type="protein sequence ID" value="RDW57476.1"/>
    <property type="molecule type" value="Genomic_DNA"/>
</dbReference>
<dbReference type="Proteomes" id="UP000256645">
    <property type="component" value="Unassembled WGS sequence"/>
</dbReference>
<dbReference type="SMART" id="SM00954">
    <property type="entry name" value="RelA_SpoT"/>
    <property type="match status" value="1"/>
</dbReference>
<evidence type="ECO:0000259" key="2">
    <source>
        <dbReference type="SMART" id="SM00954"/>
    </source>
</evidence>
<dbReference type="Gene3D" id="3.30.460.10">
    <property type="entry name" value="Beta Polymerase, domain 2"/>
    <property type="match status" value="1"/>
</dbReference>
<comment type="caution">
    <text evidence="3">The sequence shown here is derived from an EMBL/GenBank/DDBJ whole genome shotgun (WGS) entry which is preliminary data.</text>
</comment>
<accession>A0A3D8Q6L3</accession>
<dbReference type="PANTHER" id="PTHR46082">
    <property type="entry name" value="ATP/GTP-BINDING PROTEIN-RELATED"/>
    <property type="match status" value="1"/>
</dbReference>
<dbReference type="GO" id="GO:0015969">
    <property type="term" value="P:guanosine tetraphosphate metabolic process"/>
    <property type="evidence" value="ECO:0007669"/>
    <property type="project" value="InterPro"/>
</dbReference>
<dbReference type="SUPFAM" id="SSF81301">
    <property type="entry name" value="Nucleotidyltransferase"/>
    <property type="match status" value="1"/>
</dbReference>
<protein>
    <recommendedName>
        <fullName evidence="2">RelA/SpoT domain-containing protein</fullName>
    </recommendedName>
</protein>
<name>A0A3D8Q6L3_9HELO</name>
<dbReference type="InterPro" id="IPR053137">
    <property type="entry name" value="NLR-like"/>
</dbReference>
<reference evidence="3 4" key="1">
    <citation type="journal article" date="2018" name="IMA Fungus">
        <title>IMA Genome-F 9: Draft genome sequence of Annulohypoxylon stygium, Aspergillus mulundensis, Berkeleyomyces basicola (syn. Thielaviopsis basicola), Ceratocystis smalleyi, two Cercospora beticola strains, Coleophoma cylindrospora, Fusarium fracticaudum, Phialophora cf. hyalina, and Morchella septimelata.</title>
        <authorList>
            <person name="Wingfield B.D."/>
            <person name="Bills G.F."/>
            <person name="Dong Y."/>
            <person name="Huang W."/>
            <person name="Nel W.J."/>
            <person name="Swalarsk-Parry B.S."/>
            <person name="Vaghefi N."/>
            <person name="Wilken P.M."/>
            <person name="An Z."/>
            <person name="de Beer Z.W."/>
            <person name="De Vos L."/>
            <person name="Chen L."/>
            <person name="Duong T.A."/>
            <person name="Gao Y."/>
            <person name="Hammerbacher A."/>
            <person name="Kikkert J.R."/>
            <person name="Li Y."/>
            <person name="Li H."/>
            <person name="Li K."/>
            <person name="Li Q."/>
            <person name="Liu X."/>
            <person name="Ma X."/>
            <person name="Naidoo K."/>
            <person name="Pethybridge S.J."/>
            <person name="Sun J."/>
            <person name="Steenkamp E.T."/>
            <person name="van der Nest M.A."/>
            <person name="van Wyk S."/>
            <person name="Wingfield M.J."/>
            <person name="Xiong C."/>
            <person name="Yue Q."/>
            <person name="Zhang X."/>
        </authorList>
    </citation>
    <scope>NUCLEOTIDE SEQUENCE [LARGE SCALE GENOMIC DNA]</scope>
    <source>
        <strain evidence="3 4">BP6252</strain>
    </source>
</reference>
<dbReference type="STRING" id="1849047.A0A3D8Q6L3"/>
<dbReference type="InterPro" id="IPR019734">
    <property type="entry name" value="TPR_rpt"/>
</dbReference>
<dbReference type="OrthoDB" id="1658288at2759"/>
<dbReference type="PANTHER" id="PTHR46082:SF6">
    <property type="entry name" value="AAA+ ATPASE DOMAIN-CONTAINING PROTEIN-RELATED"/>
    <property type="match status" value="1"/>
</dbReference>
<dbReference type="SUPFAM" id="SSF48452">
    <property type="entry name" value="TPR-like"/>
    <property type="match status" value="1"/>
</dbReference>
<dbReference type="SMART" id="SM00028">
    <property type="entry name" value="TPR"/>
    <property type="match status" value="4"/>
</dbReference>
<feature type="domain" description="RelA/SpoT" evidence="2">
    <location>
        <begin position="45"/>
        <end position="174"/>
    </location>
</feature>
<dbReference type="AlphaFoldDB" id="A0A3D8Q6L3"/>